<name>A0ABU4VNC3_9ACTN</name>
<protein>
    <submittedName>
        <fullName evidence="2">Uncharacterized protein</fullName>
    </submittedName>
</protein>
<feature type="region of interest" description="Disordered" evidence="1">
    <location>
        <begin position="63"/>
        <end position="101"/>
    </location>
</feature>
<dbReference type="Proteomes" id="UP001277761">
    <property type="component" value="Unassembled WGS sequence"/>
</dbReference>
<reference evidence="2 3" key="1">
    <citation type="submission" date="2023-11" db="EMBL/GenBank/DDBJ databases">
        <authorList>
            <person name="Xu M."/>
            <person name="Jiang T."/>
        </authorList>
    </citation>
    <scope>NUCLEOTIDE SEQUENCE [LARGE SCALE GENOMIC DNA]</scope>
    <source>
        <strain evidence="2 3">SD</strain>
    </source>
</reference>
<evidence type="ECO:0000313" key="2">
    <source>
        <dbReference type="EMBL" id="MDX8153352.1"/>
    </source>
</evidence>
<gene>
    <name evidence="2" type="ORF">SK069_17265</name>
</gene>
<keyword evidence="3" id="KW-1185">Reference proteome</keyword>
<accession>A0ABU4VNC3</accession>
<evidence type="ECO:0000256" key="1">
    <source>
        <dbReference type="SAM" id="MobiDB-lite"/>
    </source>
</evidence>
<organism evidence="2 3">
    <name type="scientific">Patulibacter brassicae</name>
    <dbReference type="NCBI Taxonomy" id="1705717"/>
    <lineage>
        <taxon>Bacteria</taxon>
        <taxon>Bacillati</taxon>
        <taxon>Actinomycetota</taxon>
        <taxon>Thermoleophilia</taxon>
        <taxon>Solirubrobacterales</taxon>
        <taxon>Patulibacteraceae</taxon>
        <taxon>Patulibacter</taxon>
    </lineage>
</organism>
<proteinExistence type="predicted"/>
<dbReference type="EMBL" id="JAXAVX010000013">
    <property type="protein sequence ID" value="MDX8153352.1"/>
    <property type="molecule type" value="Genomic_DNA"/>
</dbReference>
<dbReference type="RefSeq" id="WP_319955503.1">
    <property type="nucleotide sequence ID" value="NZ_JAXAVX010000013.1"/>
</dbReference>
<evidence type="ECO:0000313" key="3">
    <source>
        <dbReference type="Proteomes" id="UP001277761"/>
    </source>
</evidence>
<comment type="caution">
    <text evidence="2">The sequence shown here is derived from an EMBL/GenBank/DDBJ whole genome shotgun (WGS) entry which is preliminary data.</text>
</comment>
<feature type="compositionally biased region" description="Low complexity" evidence="1">
    <location>
        <begin position="72"/>
        <end position="89"/>
    </location>
</feature>
<sequence length="213" mass="22935">MPFMTVGWRAPRSIGALPADPGYVQESPLTVPWTGKVSAYVLPYDVTDLTVRPGAPDPPVIVNPPLDPGDAPPTGVGPAPVPDTGVAPGQVRPASPPRMQIQPRVAPSNFRRRGVRVRLTLAEPARVKAYGQARVVKKLSRRRSKLVTAKLTRTRNVKATAGANVFFLPPSQTGLRTVRTSRTRKTITVVIATTYSGGRTVTTRQRVVIGPRP</sequence>